<dbReference type="EC" id="2.1.1.37" evidence="1"/>
<keyword evidence="2" id="KW-0489">Methyltransferase</keyword>
<dbReference type="OMA" id="WIADDQQ"/>
<evidence type="ECO:0000313" key="5">
    <source>
        <dbReference type="EMBL" id="PCH37901.1"/>
    </source>
</evidence>
<organism evidence="5 6">
    <name type="scientific">Wolfiporia cocos (strain MD-104)</name>
    <name type="common">Brown rot fungus</name>
    <dbReference type="NCBI Taxonomy" id="742152"/>
    <lineage>
        <taxon>Eukaryota</taxon>
        <taxon>Fungi</taxon>
        <taxon>Dikarya</taxon>
        <taxon>Basidiomycota</taxon>
        <taxon>Agaricomycotina</taxon>
        <taxon>Agaricomycetes</taxon>
        <taxon>Polyporales</taxon>
        <taxon>Phaeolaceae</taxon>
        <taxon>Wolfiporia</taxon>
    </lineage>
</organism>
<dbReference type="STRING" id="742152.A0A2H3J7I5"/>
<evidence type="ECO:0000313" key="6">
    <source>
        <dbReference type="Proteomes" id="UP000218811"/>
    </source>
</evidence>
<dbReference type="PANTHER" id="PTHR10629">
    <property type="entry name" value="CYTOSINE-SPECIFIC METHYLTRANSFERASE"/>
    <property type="match status" value="1"/>
</dbReference>
<sequence length="96" mass="10943">MTAVVPYSKGGQVLHPNQKRILTVREYARAQGFPDKYEFLSASKHPSRQIEDQYRQIGNAVPIPLALALGKELKKVLVDFWGEQYRSSERTLSPEL</sequence>
<dbReference type="InterPro" id="IPR029063">
    <property type="entry name" value="SAM-dependent_MTases_sf"/>
</dbReference>
<evidence type="ECO:0000256" key="3">
    <source>
        <dbReference type="ARBA" id="ARBA00022679"/>
    </source>
</evidence>
<dbReference type="GO" id="GO:0003677">
    <property type="term" value="F:DNA binding"/>
    <property type="evidence" value="ECO:0007669"/>
    <property type="project" value="TreeGrafter"/>
</dbReference>
<dbReference type="InterPro" id="IPR031303">
    <property type="entry name" value="C5_meth_CS"/>
</dbReference>
<dbReference type="EMBL" id="KB467942">
    <property type="protein sequence ID" value="PCH37901.1"/>
    <property type="molecule type" value="Genomic_DNA"/>
</dbReference>
<keyword evidence="3" id="KW-0808">Transferase</keyword>
<protein>
    <recommendedName>
        <fullName evidence="1">DNA (cytosine-5-)-methyltransferase</fullName>
        <ecNumber evidence="1">2.1.1.37</ecNumber>
    </recommendedName>
</protein>
<dbReference type="PANTHER" id="PTHR10629:SF52">
    <property type="entry name" value="DNA (CYTOSINE-5)-METHYLTRANSFERASE 1"/>
    <property type="match status" value="1"/>
</dbReference>
<dbReference type="GO" id="GO:0032259">
    <property type="term" value="P:methylation"/>
    <property type="evidence" value="ECO:0007669"/>
    <property type="project" value="UniProtKB-KW"/>
</dbReference>
<dbReference type="GO" id="GO:0044027">
    <property type="term" value="P:negative regulation of gene expression via chromosomal CpG island methylation"/>
    <property type="evidence" value="ECO:0007669"/>
    <property type="project" value="TreeGrafter"/>
</dbReference>
<dbReference type="InterPro" id="IPR001525">
    <property type="entry name" value="C5_MeTfrase"/>
</dbReference>
<dbReference type="OrthoDB" id="5376140at2759"/>
<proteinExistence type="predicted"/>
<dbReference type="GO" id="GO:0005634">
    <property type="term" value="C:nucleus"/>
    <property type="evidence" value="ECO:0007669"/>
    <property type="project" value="TreeGrafter"/>
</dbReference>
<dbReference type="InterPro" id="IPR050390">
    <property type="entry name" value="C5-Methyltransferase"/>
</dbReference>
<dbReference type="GO" id="GO:0003886">
    <property type="term" value="F:DNA (cytosine-5-)-methyltransferase activity"/>
    <property type="evidence" value="ECO:0007669"/>
    <property type="project" value="UniProtKB-EC"/>
</dbReference>
<keyword evidence="4" id="KW-0949">S-adenosyl-L-methionine</keyword>
<evidence type="ECO:0000256" key="2">
    <source>
        <dbReference type="ARBA" id="ARBA00022603"/>
    </source>
</evidence>
<evidence type="ECO:0000256" key="1">
    <source>
        <dbReference type="ARBA" id="ARBA00011975"/>
    </source>
</evidence>
<keyword evidence="6" id="KW-1185">Reference proteome</keyword>
<gene>
    <name evidence="5" type="ORF">WOLCODRAFT_148860</name>
</gene>
<dbReference type="Pfam" id="PF00145">
    <property type="entry name" value="DNA_methylase"/>
    <property type="match status" value="1"/>
</dbReference>
<evidence type="ECO:0000256" key="4">
    <source>
        <dbReference type="ARBA" id="ARBA00022691"/>
    </source>
</evidence>
<dbReference type="AlphaFoldDB" id="A0A2H3J7I5"/>
<name>A0A2H3J7I5_WOLCO</name>
<reference evidence="5 6" key="1">
    <citation type="journal article" date="2012" name="Science">
        <title>The Paleozoic origin of enzymatic lignin decomposition reconstructed from 31 fungal genomes.</title>
        <authorList>
            <person name="Floudas D."/>
            <person name="Binder M."/>
            <person name="Riley R."/>
            <person name="Barry K."/>
            <person name="Blanchette R.A."/>
            <person name="Henrissat B."/>
            <person name="Martinez A.T."/>
            <person name="Otillar R."/>
            <person name="Spatafora J.W."/>
            <person name="Yadav J.S."/>
            <person name="Aerts A."/>
            <person name="Benoit I."/>
            <person name="Boyd A."/>
            <person name="Carlson A."/>
            <person name="Copeland A."/>
            <person name="Coutinho P.M."/>
            <person name="de Vries R.P."/>
            <person name="Ferreira P."/>
            <person name="Findley K."/>
            <person name="Foster B."/>
            <person name="Gaskell J."/>
            <person name="Glotzer D."/>
            <person name="Gorecki P."/>
            <person name="Heitman J."/>
            <person name="Hesse C."/>
            <person name="Hori C."/>
            <person name="Igarashi K."/>
            <person name="Jurgens J.A."/>
            <person name="Kallen N."/>
            <person name="Kersten P."/>
            <person name="Kohler A."/>
            <person name="Kuees U."/>
            <person name="Kumar T.K.A."/>
            <person name="Kuo A."/>
            <person name="LaButti K."/>
            <person name="Larrondo L.F."/>
            <person name="Lindquist E."/>
            <person name="Ling A."/>
            <person name="Lombard V."/>
            <person name="Lucas S."/>
            <person name="Lundell T."/>
            <person name="Martin R."/>
            <person name="McLaughlin D.J."/>
            <person name="Morgenstern I."/>
            <person name="Morin E."/>
            <person name="Murat C."/>
            <person name="Nagy L.G."/>
            <person name="Nolan M."/>
            <person name="Ohm R.A."/>
            <person name="Patyshakuliyeva A."/>
            <person name="Rokas A."/>
            <person name="Ruiz-Duenas F.J."/>
            <person name="Sabat G."/>
            <person name="Salamov A."/>
            <person name="Samejima M."/>
            <person name="Schmutz J."/>
            <person name="Slot J.C."/>
            <person name="St John F."/>
            <person name="Stenlid J."/>
            <person name="Sun H."/>
            <person name="Sun S."/>
            <person name="Syed K."/>
            <person name="Tsang A."/>
            <person name="Wiebenga A."/>
            <person name="Young D."/>
            <person name="Pisabarro A."/>
            <person name="Eastwood D.C."/>
            <person name="Martin F."/>
            <person name="Cullen D."/>
            <person name="Grigoriev I.V."/>
            <person name="Hibbett D.S."/>
        </authorList>
    </citation>
    <scope>NUCLEOTIDE SEQUENCE [LARGE SCALE GENOMIC DNA]</scope>
    <source>
        <strain evidence="5 6">MD-104</strain>
    </source>
</reference>
<dbReference type="Gene3D" id="3.90.120.10">
    <property type="entry name" value="DNA Methylase, subunit A, domain 2"/>
    <property type="match status" value="1"/>
</dbReference>
<dbReference type="SUPFAM" id="SSF53335">
    <property type="entry name" value="S-adenosyl-L-methionine-dependent methyltransferases"/>
    <property type="match status" value="1"/>
</dbReference>
<dbReference type="PROSITE" id="PS00095">
    <property type="entry name" value="C5_MTASE_2"/>
    <property type="match status" value="1"/>
</dbReference>
<dbReference type="Proteomes" id="UP000218811">
    <property type="component" value="Unassembled WGS sequence"/>
</dbReference>
<accession>A0A2H3J7I5</accession>